<reference evidence="10 11" key="1">
    <citation type="submission" date="2016-10" db="EMBL/GenBank/DDBJ databases">
        <authorList>
            <person name="Varghese N."/>
            <person name="Submissions S."/>
        </authorList>
    </citation>
    <scope>NUCLEOTIDE SEQUENCE [LARGE SCALE GENOMIC DNA]</scope>
    <source>
        <strain evidence="8 11">CDM_1</strain>
        <strain evidence="10">CDM_6</strain>
    </source>
</reference>
<keyword evidence="10" id="KW-1185">Reference proteome</keyword>
<keyword evidence="3" id="KW-0233">DNA recombination</keyword>
<gene>
    <name evidence="9" type="ORF">SAMN04488694_1647</name>
    <name evidence="8" type="ORF">SAMN05192552_102827</name>
</gene>
<keyword evidence="2 4" id="KW-0238">DNA-binding</keyword>
<dbReference type="GO" id="GO:0006310">
    <property type="term" value="P:DNA recombination"/>
    <property type="evidence" value="ECO:0007669"/>
    <property type="project" value="UniProtKB-KW"/>
</dbReference>
<dbReference type="Proteomes" id="UP000324021">
    <property type="component" value="Unassembled WGS sequence"/>
</dbReference>
<protein>
    <submittedName>
        <fullName evidence="9">Site-specific recombinase XerD</fullName>
    </submittedName>
</protein>
<dbReference type="AlphaFoldDB" id="A0A1I0JUL0"/>
<dbReference type="Gene3D" id="1.10.150.130">
    <property type="match status" value="1"/>
</dbReference>
<evidence type="ECO:0000256" key="3">
    <source>
        <dbReference type="ARBA" id="ARBA00023172"/>
    </source>
</evidence>
<dbReference type="GO" id="GO:0015074">
    <property type="term" value="P:DNA integration"/>
    <property type="evidence" value="ECO:0007669"/>
    <property type="project" value="UniProtKB-KW"/>
</dbReference>
<evidence type="ECO:0000259" key="6">
    <source>
        <dbReference type="PROSITE" id="PS51898"/>
    </source>
</evidence>
<dbReference type="InterPro" id="IPR044068">
    <property type="entry name" value="CB"/>
</dbReference>
<dbReference type="Gene3D" id="1.10.443.10">
    <property type="entry name" value="Intergrase catalytic core"/>
    <property type="match status" value="1"/>
</dbReference>
<dbReference type="SUPFAM" id="SSF56349">
    <property type="entry name" value="DNA breaking-rejoining enzymes"/>
    <property type="match status" value="1"/>
</dbReference>
<dbReference type="InterPro" id="IPR050090">
    <property type="entry name" value="Tyrosine_recombinase_XerCD"/>
</dbReference>
<dbReference type="PROSITE" id="PS51898">
    <property type="entry name" value="TYR_RECOMBINASE"/>
    <property type="match status" value="1"/>
</dbReference>
<evidence type="ECO:0000313" key="8">
    <source>
        <dbReference type="EMBL" id="SDD52806.1"/>
    </source>
</evidence>
<evidence type="ECO:0000313" key="11">
    <source>
        <dbReference type="Proteomes" id="UP000324021"/>
    </source>
</evidence>
<organism evidence="9 10">
    <name type="scientific">Natrinema hispanicum</name>
    <dbReference type="NCBI Taxonomy" id="392421"/>
    <lineage>
        <taxon>Archaea</taxon>
        <taxon>Methanobacteriati</taxon>
        <taxon>Methanobacteriota</taxon>
        <taxon>Stenosarchaea group</taxon>
        <taxon>Halobacteria</taxon>
        <taxon>Halobacteriales</taxon>
        <taxon>Natrialbaceae</taxon>
        <taxon>Natrinema</taxon>
    </lineage>
</organism>
<dbReference type="Proteomes" id="UP000199320">
    <property type="component" value="Unassembled WGS sequence"/>
</dbReference>
<feature type="domain" description="Core-binding (CB)" evidence="7">
    <location>
        <begin position="29"/>
        <end position="112"/>
    </location>
</feature>
<evidence type="ECO:0000313" key="9">
    <source>
        <dbReference type="EMBL" id="SEU14158.1"/>
    </source>
</evidence>
<dbReference type="EMBL" id="FMZP01000028">
    <property type="protein sequence ID" value="SDD52806.1"/>
    <property type="molecule type" value="Genomic_DNA"/>
</dbReference>
<dbReference type="CDD" id="cd00397">
    <property type="entry name" value="DNA_BRE_C"/>
    <property type="match status" value="1"/>
</dbReference>
<dbReference type="GO" id="GO:0003677">
    <property type="term" value="F:DNA binding"/>
    <property type="evidence" value="ECO:0007669"/>
    <property type="project" value="UniProtKB-UniRule"/>
</dbReference>
<dbReference type="InterPro" id="IPR010998">
    <property type="entry name" value="Integrase_recombinase_N"/>
</dbReference>
<dbReference type="InterPro" id="IPR002104">
    <property type="entry name" value="Integrase_catalytic"/>
</dbReference>
<proteinExistence type="predicted"/>
<feature type="domain" description="Tyr recombinase" evidence="6">
    <location>
        <begin position="148"/>
        <end position="372"/>
    </location>
</feature>
<feature type="region of interest" description="Disordered" evidence="5">
    <location>
        <begin position="1"/>
        <end position="24"/>
    </location>
</feature>
<dbReference type="PANTHER" id="PTHR30349">
    <property type="entry name" value="PHAGE INTEGRASE-RELATED"/>
    <property type="match status" value="1"/>
</dbReference>
<evidence type="ECO:0000256" key="1">
    <source>
        <dbReference type="ARBA" id="ARBA00022908"/>
    </source>
</evidence>
<accession>A0A1I0JUL0</accession>
<dbReference type="PROSITE" id="PS51900">
    <property type="entry name" value="CB"/>
    <property type="match status" value="1"/>
</dbReference>
<dbReference type="InterPro" id="IPR013762">
    <property type="entry name" value="Integrase-like_cat_sf"/>
</dbReference>
<evidence type="ECO:0000256" key="4">
    <source>
        <dbReference type="PROSITE-ProRule" id="PRU01248"/>
    </source>
</evidence>
<name>A0A1I0JUL0_9EURY</name>
<reference evidence="9" key="2">
    <citation type="submission" date="2016-10" db="EMBL/GenBank/DDBJ databases">
        <authorList>
            <person name="de Groot N.N."/>
        </authorList>
    </citation>
    <scope>NUCLEOTIDE SEQUENCE [LARGE SCALE GENOMIC DNA]</scope>
    <source>
        <strain evidence="9">CDM_6</strain>
    </source>
</reference>
<evidence type="ECO:0000259" key="7">
    <source>
        <dbReference type="PROSITE" id="PS51900"/>
    </source>
</evidence>
<dbReference type="PANTHER" id="PTHR30349:SF41">
    <property type="entry name" value="INTEGRASE_RECOMBINASE PROTEIN MJ0367-RELATED"/>
    <property type="match status" value="1"/>
</dbReference>
<keyword evidence="1" id="KW-0229">DNA integration</keyword>
<evidence type="ECO:0000313" key="10">
    <source>
        <dbReference type="Proteomes" id="UP000199320"/>
    </source>
</evidence>
<evidence type="ECO:0000256" key="2">
    <source>
        <dbReference type="ARBA" id="ARBA00023125"/>
    </source>
</evidence>
<evidence type="ECO:0000256" key="5">
    <source>
        <dbReference type="SAM" id="MobiDB-lite"/>
    </source>
</evidence>
<sequence>MHSEFMHPDTVRETEQMDHSDSAATPGEHALEAAIDDFLESGNKAGNYRDALERVLTDWRQRLEARGTETVERVSKRDMATYAKALSNDDAKTAATAWTYYDYVSAFLSYCVKWDWLEDNPAQKGIALDELPPRPTKRSGDQQFWSAEVRKALLRYADRRAHEAVDEKGSAALEELRDRALVYLLAYSGARGGEILADPRDDRRNGLRWGDIDLENNQFQVLGKSQHEDEEVQLPRQVHRPLERLEQALEPPTPEWPVFATSHAPSLYRNLPDDVDPSAGEPLELHQKHGVVPPSLSTNGGRSVLKRLCDEADLKIDGDYLKPHGARRGVGEAIYREHGAAAAQRVLRHADPRTTSQMYAHIETEELAEETSEIFENE</sequence>
<dbReference type="STRING" id="392421.SAMN04488694_1647"/>
<dbReference type="InterPro" id="IPR011010">
    <property type="entry name" value="DNA_brk_join_enz"/>
</dbReference>
<dbReference type="Pfam" id="PF00589">
    <property type="entry name" value="Phage_integrase"/>
    <property type="match status" value="1"/>
</dbReference>
<feature type="compositionally biased region" description="Basic and acidic residues" evidence="5">
    <location>
        <begin position="1"/>
        <end position="21"/>
    </location>
</feature>
<dbReference type="EMBL" id="FOIC01000064">
    <property type="protein sequence ID" value="SEU14158.1"/>
    <property type="molecule type" value="Genomic_DNA"/>
</dbReference>
<dbReference type="RefSeq" id="WP_223174756.1">
    <property type="nucleotide sequence ID" value="NZ_FMZP01000028.1"/>
</dbReference>